<evidence type="ECO:0000313" key="4">
    <source>
        <dbReference type="Proteomes" id="UP001523219"/>
    </source>
</evidence>
<name>A0ABT0ZLP1_9ACTN</name>
<dbReference type="InterPro" id="IPR001789">
    <property type="entry name" value="Sig_transdc_resp-reg_receiver"/>
</dbReference>
<evidence type="ECO:0000256" key="1">
    <source>
        <dbReference type="PROSITE-ProRule" id="PRU00169"/>
    </source>
</evidence>
<proteinExistence type="predicted"/>
<feature type="domain" description="Response regulatory" evidence="2">
    <location>
        <begin position="9"/>
        <end position="135"/>
    </location>
</feature>
<dbReference type="PROSITE" id="PS50110">
    <property type="entry name" value="RESPONSE_REGULATORY"/>
    <property type="match status" value="1"/>
</dbReference>
<evidence type="ECO:0000259" key="2">
    <source>
        <dbReference type="PROSITE" id="PS50110"/>
    </source>
</evidence>
<dbReference type="Gene3D" id="3.40.50.2300">
    <property type="match status" value="1"/>
</dbReference>
<feature type="modified residue" description="4-aspartylphosphate" evidence="1">
    <location>
        <position position="63"/>
    </location>
</feature>
<dbReference type="SUPFAM" id="SSF52172">
    <property type="entry name" value="CheY-like"/>
    <property type="match status" value="1"/>
</dbReference>
<dbReference type="InterPro" id="IPR011006">
    <property type="entry name" value="CheY-like_superfamily"/>
</dbReference>
<evidence type="ECO:0000313" key="3">
    <source>
        <dbReference type="EMBL" id="MCN9244491.1"/>
    </source>
</evidence>
<protein>
    <recommendedName>
        <fullName evidence="2">Response regulatory domain-containing protein</fullName>
    </recommendedName>
</protein>
<dbReference type="EMBL" id="JAMWMR010000037">
    <property type="protein sequence ID" value="MCN9244491.1"/>
    <property type="molecule type" value="Genomic_DNA"/>
</dbReference>
<gene>
    <name evidence="3" type="ORF">NGF19_27535</name>
</gene>
<organism evidence="3 4">
    <name type="scientific">Streptomyces macrolidinus</name>
    <dbReference type="NCBI Taxonomy" id="2952607"/>
    <lineage>
        <taxon>Bacteria</taxon>
        <taxon>Bacillati</taxon>
        <taxon>Actinomycetota</taxon>
        <taxon>Actinomycetes</taxon>
        <taxon>Kitasatosporales</taxon>
        <taxon>Streptomycetaceae</taxon>
        <taxon>Streptomyces</taxon>
    </lineage>
</organism>
<comment type="caution">
    <text evidence="3">The sequence shown here is derived from an EMBL/GenBank/DDBJ whole genome shotgun (WGS) entry which is preliminary data.</text>
</comment>
<reference evidence="3 4" key="1">
    <citation type="submission" date="2022-05" db="EMBL/GenBank/DDBJ databases">
        <title>Streptomyces sp. nov. RY43-2 isolated from soil of a peat swamp forest.</title>
        <authorList>
            <person name="Kanchanasin P."/>
            <person name="Tanasupawat S."/>
            <person name="Phongsopitanun W."/>
        </authorList>
    </citation>
    <scope>NUCLEOTIDE SEQUENCE [LARGE SCALE GENOMIC DNA]</scope>
    <source>
        <strain evidence="3 4">RY43-2</strain>
    </source>
</reference>
<sequence>MTEGDAVFRVLVVDDEEDIAGELKNMLEEELNDVGSISIETEQDFGEAELILAREQIDLVVLDVRDSSQGQGIVPGLERRGRDLYDRIAKTRWVPVIFCTNVPGQVQDLEAPPLVQVVTKHRLDEVLEAVRIGLQSGVPSLTRRLGDLVDREIRDFLRDVIAPNWPDMAEADQQQIAPLLVHRLAAWLKENAIRELDGALVGADGAVVGHSSAARTYLKPPVTLHLTAADLLRDPEGSWWLVLTPACDLYEDPPVPQPVRPLRKAKAEYVRVAKAGPLFESALVAKWREDGTNRNRDALLRVFRTDDNRFQLLPQYLDIPHLLLDRENVKSVPLAEARSWDRVATLDSPFAEAALTAHSHAVGRIGTPDLVFEQLKVELGLVKAKKQVPPARAAGREDVLQE</sequence>
<dbReference type="RefSeq" id="WP_252428278.1">
    <property type="nucleotide sequence ID" value="NZ_JAMWMR010000037.1"/>
</dbReference>
<dbReference type="Proteomes" id="UP001523219">
    <property type="component" value="Unassembled WGS sequence"/>
</dbReference>
<accession>A0ABT0ZLP1</accession>
<keyword evidence="1" id="KW-0597">Phosphoprotein</keyword>
<keyword evidence="4" id="KW-1185">Reference proteome</keyword>